<gene>
    <name evidence="2" type="ORF">H6G59_19350</name>
</gene>
<comment type="caution">
    <text evidence="2">The sequence shown here is derived from an EMBL/GenBank/DDBJ whole genome shotgun (WGS) entry which is preliminary data.</text>
</comment>
<protein>
    <submittedName>
        <fullName evidence="2">Uncharacterized protein</fullName>
    </submittedName>
</protein>
<organism evidence="2 3">
    <name type="scientific">Anabaena lutea FACHB-196</name>
    <dbReference type="NCBI Taxonomy" id="2692881"/>
    <lineage>
        <taxon>Bacteria</taxon>
        <taxon>Bacillati</taxon>
        <taxon>Cyanobacteriota</taxon>
        <taxon>Cyanophyceae</taxon>
        <taxon>Nostocales</taxon>
        <taxon>Nostocaceae</taxon>
        <taxon>Anabaena</taxon>
    </lineage>
</organism>
<keyword evidence="3" id="KW-1185">Reference proteome</keyword>
<evidence type="ECO:0000313" key="2">
    <source>
        <dbReference type="EMBL" id="MBD2570012.1"/>
    </source>
</evidence>
<name>A0ABR8FIE4_9NOST</name>
<evidence type="ECO:0000313" key="3">
    <source>
        <dbReference type="Proteomes" id="UP000640531"/>
    </source>
</evidence>
<dbReference type="Proteomes" id="UP000640531">
    <property type="component" value="Unassembled WGS sequence"/>
</dbReference>
<dbReference type="EMBL" id="JACJST010000020">
    <property type="protein sequence ID" value="MBD2570012.1"/>
    <property type="molecule type" value="Genomic_DNA"/>
</dbReference>
<sequence>MLNLSARKTQVFIGGKDFSDCLISCLGSDNHLDQSGLISFSGTMVLGRAMSDAQVWNEAAQEWEYVYTYDESLDDRKNPTRFCRGVPVIINYSDTSLELQRHPRGALRILKSTYDDETKRLTLELSDLIGLLNFKEPTDPDKADNKSVEGKTAGQVSILLLAEAGITSVDSGALPTTRYNYPLNLSGSYLEAVGKILYANNCFGWIDRFEVFRVRQANIVGGGGGVAIVVGENELYYKRLDGAEAPVEKVIAAGDEILVTPTPATLSDYSEIIGTASSVSKDYEDFPIVIESVQKIEDWDAASKAKTVTTTTKRPFGLVVPETFWNKTPSGFVLSPLSGLITAEISIETSKFEGGKEGKLINKITEIYQPRATYLSEVKDARPDAIFFGIYSPVLVKKIIENFIYTDKNIIEKIISNTQEINIVILNGSDENWDAYAGLPPEVLVPSEKITQKWKQINRNTWEYSSSSQKALVKVNKDLVKYQEGSEVISNKLNLIPNPENNVRRSSNSGQEQPPATERRPPECTTESKQIKAEQMFSDGCANNLKPRERTFTVDMLAGKLQPILSSTEVSSIETDGGEAKEQLKAIALREGRLLRGRDKGQQVATNLQDCLFNYYPLYPVNCKEPDGTVHAYLADGCSWSLSASRALFSCDGVWVGTYTNNPEISEGVAPEGDLIKPYLEPIVVEFGLGIGFDATSYSYPLEKEPIIAEFGLGISFNPRLIHPIIAEFGLGIGFNPEAIPPIKESITAEFGLGMGFDYIKTYFSNANATPHGSFGMDQIIFDYEDDSSIDLGDIGFDFPFYGINYRTNIYIGSNSYVTFGYSSTNFASITRSFPGRGIFIYPGDRAWYACFVKAETTKFTIRFEGYTKNFDFDPLAWEVVLFVDGTIMVIPEACPVDTIKYFITSGDGIIYTDFLSSFTSGNSLVFTPDSGTYIMQEGSYLL</sequence>
<dbReference type="RefSeq" id="WP_190717350.1">
    <property type="nucleotide sequence ID" value="NZ_JACJST010000020.1"/>
</dbReference>
<evidence type="ECO:0000256" key="1">
    <source>
        <dbReference type="SAM" id="MobiDB-lite"/>
    </source>
</evidence>
<accession>A0ABR8FIE4</accession>
<proteinExistence type="predicted"/>
<feature type="compositionally biased region" description="Polar residues" evidence="1">
    <location>
        <begin position="496"/>
        <end position="514"/>
    </location>
</feature>
<reference evidence="2 3" key="1">
    <citation type="journal article" date="2020" name="ISME J.">
        <title>Comparative genomics reveals insights into cyanobacterial evolution and habitat adaptation.</title>
        <authorList>
            <person name="Chen M.Y."/>
            <person name="Teng W.K."/>
            <person name="Zhao L."/>
            <person name="Hu C.X."/>
            <person name="Zhou Y.K."/>
            <person name="Han B.P."/>
            <person name="Song L.R."/>
            <person name="Shu W.S."/>
        </authorList>
    </citation>
    <scope>NUCLEOTIDE SEQUENCE [LARGE SCALE GENOMIC DNA]</scope>
    <source>
        <strain evidence="2 3">FACHB-196</strain>
    </source>
</reference>
<feature type="region of interest" description="Disordered" evidence="1">
    <location>
        <begin position="496"/>
        <end position="523"/>
    </location>
</feature>